<proteinExistence type="predicted"/>
<dbReference type="RefSeq" id="WP_150864780.1">
    <property type="nucleotide sequence ID" value="NZ_VYXP01000007.1"/>
</dbReference>
<dbReference type="InterPro" id="IPR050718">
    <property type="entry name" value="ApaG-like"/>
</dbReference>
<gene>
    <name evidence="2" type="primary">apaG</name>
    <name evidence="2" type="ORF">F3N42_12340</name>
</gene>
<keyword evidence="3" id="KW-1185">Reference proteome</keyword>
<protein>
    <submittedName>
        <fullName evidence="2">Co2+/Mg2+ efflux protein ApaG</fullName>
    </submittedName>
</protein>
<accession>A0A5N0T9J4</accession>
<dbReference type="AlphaFoldDB" id="A0A5N0T9J4"/>
<comment type="caution">
    <text evidence="2">The sequence shown here is derived from an EMBL/GenBank/DDBJ whole genome shotgun (WGS) entry which is preliminary data.</text>
</comment>
<dbReference type="PANTHER" id="PTHR47191:SF2">
    <property type="entry name" value="OS05G0170800 PROTEIN"/>
    <property type="match status" value="1"/>
</dbReference>
<dbReference type="SUPFAM" id="SSF110069">
    <property type="entry name" value="ApaG-like"/>
    <property type="match status" value="1"/>
</dbReference>
<dbReference type="InterPro" id="IPR036767">
    <property type="entry name" value="ApaG_sf"/>
</dbReference>
<dbReference type="PANTHER" id="PTHR47191">
    <property type="entry name" value="OS05G0170800 PROTEIN"/>
    <property type="match status" value="1"/>
</dbReference>
<sequence length="121" mass="13150">MPADIPVKIVPVPQYLGEHEDQYAFAYTIHITNEGDVAITLLNRHWIITHGNGHVEEVVGDGVVGETPELPPGARYTYTSGAFIPTRAGSMKGSYGFETESGEAFRVDIPEFALLAPDALH</sequence>
<reference evidence="2 3" key="1">
    <citation type="submission" date="2019-09" db="EMBL/GenBank/DDBJ databases">
        <title>Wenzhouxiangella sp. Genome sequencing and assembly.</title>
        <authorList>
            <person name="Zhang R."/>
        </authorList>
    </citation>
    <scope>NUCLEOTIDE SEQUENCE [LARGE SCALE GENOMIC DNA]</scope>
    <source>
        <strain evidence="2 3">W260</strain>
    </source>
</reference>
<dbReference type="NCBIfam" id="NF003967">
    <property type="entry name" value="PRK05461.1"/>
    <property type="match status" value="1"/>
</dbReference>
<evidence type="ECO:0000313" key="3">
    <source>
        <dbReference type="Proteomes" id="UP000325372"/>
    </source>
</evidence>
<dbReference type="PROSITE" id="PS51087">
    <property type="entry name" value="APAG"/>
    <property type="match status" value="1"/>
</dbReference>
<feature type="domain" description="ApaG" evidence="1">
    <location>
        <begin position="1"/>
        <end position="121"/>
    </location>
</feature>
<name>A0A5N0T9J4_9GAMM</name>
<dbReference type="Proteomes" id="UP000325372">
    <property type="component" value="Unassembled WGS sequence"/>
</dbReference>
<organism evidence="2 3">
    <name type="scientific">Marinihelvus fidelis</name>
    <dbReference type="NCBI Taxonomy" id="2613842"/>
    <lineage>
        <taxon>Bacteria</taxon>
        <taxon>Pseudomonadati</taxon>
        <taxon>Pseudomonadota</taxon>
        <taxon>Gammaproteobacteria</taxon>
        <taxon>Chromatiales</taxon>
        <taxon>Wenzhouxiangellaceae</taxon>
        <taxon>Marinihelvus</taxon>
    </lineage>
</organism>
<dbReference type="Gene3D" id="2.60.40.1470">
    <property type="entry name" value="ApaG domain"/>
    <property type="match status" value="1"/>
</dbReference>
<dbReference type="EMBL" id="VYXP01000007">
    <property type="protein sequence ID" value="KAA9130476.1"/>
    <property type="molecule type" value="Genomic_DNA"/>
</dbReference>
<dbReference type="Pfam" id="PF04379">
    <property type="entry name" value="DUF525"/>
    <property type="match status" value="1"/>
</dbReference>
<evidence type="ECO:0000259" key="1">
    <source>
        <dbReference type="PROSITE" id="PS51087"/>
    </source>
</evidence>
<dbReference type="InterPro" id="IPR007474">
    <property type="entry name" value="ApaG_domain"/>
</dbReference>
<evidence type="ECO:0000313" key="2">
    <source>
        <dbReference type="EMBL" id="KAA9130476.1"/>
    </source>
</evidence>